<dbReference type="GO" id="GO:0016887">
    <property type="term" value="F:ATP hydrolysis activity"/>
    <property type="evidence" value="ECO:0007669"/>
    <property type="project" value="InterPro"/>
</dbReference>
<dbReference type="EMBL" id="CP060637">
    <property type="protein sequence ID" value="QNM16064.1"/>
    <property type="molecule type" value="Genomic_DNA"/>
</dbReference>
<evidence type="ECO:0000256" key="1">
    <source>
        <dbReference type="ARBA" id="ARBA00022448"/>
    </source>
</evidence>
<sequence>MYLEIKNLNKIFEVKKGVQNINLQINEGELVTLLGPSGCGKTTLLNLIGGFLLPDSGEILVENRDIIKLSPEDRPISTVFQNYALFPHMNVIQNISYGLKYKGLNKKQQLEEAMKYLKIVGLSGYEKSSIQSLSGGQQQRVALARALVLKPKILLLDEPFSNLDVKLKIDMREELKYLQKKLKITMIFVTHDQEEALSISDKIVVMKEGNVVQVGTPEEIYYAPANDYVADFVGKVNIIYKDSKRILIRPEEIEMKSCLDGNWIIENKEFLGSSTLFYLKNKNDKTTLISEVFKKDALVFSVGEHVEICNKL</sequence>
<dbReference type="PANTHER" id="PTHR42781:SF4">
    <property type="entry name" value="SPERMIDINE_PUTRESCINE IMPORT ATP-BINDING PROTEIN POTA"/>
    <property type="match status" value="1"/>
</dbReference>
<evidence type="ECO:0000259" key="4">
    <source>
        <dbReference type="PROSITE" id="PS50893"/>
    </source>
</evidence>
<dbReference type="Proteomes" id="UP000515913">
    <property type="component" value="Chromosome"/>
</dbReference>
<dbReference type="KEGG" id="fho:H9Q81_04390"/>
<dbReference type="PROSITE" id="PS00211">
    <property type="entry name" value="ABC_TRANSPORTER_1"/>
    <property type="match status" value="1"/>
</dbReference>
<dbReference type="GO" id="GO:0005524">
    <property type="term" value="F:ATP binding"/>
    <property type="evidence" value="ECO:0007669"/>
    <property type="project" value="UniProtKB-KW"/>
</dbReference>
<dbReference type="InterPro" id="IPR003439">
    <property type="entry name" value="ABC_transporter-like_ATP-bd"/>
</dbReference>
<dbReference type="FunFam" id="3.40.50.300:FF:000425">
    <property type="entry name" value="Probable ABC transporter, ATP-binding subunit"/>
    <property type="match status" value="1"/>
</dbReference>
<dbReference type="Gene3D" id="3.40.50.300">
    <property type="entry name" value="P-loop containing nucleotide triphosphate hydrolases"/>
    <property type="match status" value="1"/>
</dbReference>
<dbReference type="InterPro" id="IPR003593">
    <property type="entry name" value="AAA+_ATPase"/>
</dbReference>
<dbReference type="InterPro" id="IPR017871">
    <property type="entry name" value="ABC_transporter-like_CS"/>
</dbReference>
<dbReference type="PROSITE" id="PS50893">
    <property type="entry name" value="ABC_TRANSPORTER_2"/>
    <property type="match status" value="1"/>
</dbReference>
<evidence type="ECO:0000313" key="6">
    <source>
        <dbReference type="Proteomes" id="UP000515913"/>
    </source>
</evidence>
<protein>
    <submittedName>
        <fullName evidence="5">ABC transporter ATP-binding protein</fullName>
    </submittedName>
</protein>
<feature type="domain" description="ABC transporter" evidence="4">
    <location>
        <begin position="3"/>
        <end position="233"/>
    </location>
</feature>
<evidence type="ECO:0000256" key="3">
    <source>
        <dbReference type="ARBA" id="ARBA00022840"/>
    </source>
</evidence>
<gene>
    <name evidence="5" type="ORF">H9Q81_04390</name>
</gene>
<evidence type="ECO:0000256" key="2">
    <source>
        <dbReference type="ARBA" id="ARBA00022741"/>
    </source>
</evidence>
<keyword evidence="3 5" id="KW-0067">ATP-binding</keyword>
<keyword evidence="6" id="KW-1185">Reference proteome</keyword>
<dbReference type="GO" id="GO:0015697">
    <property type="term" value="P:quaternary ammonium group transport"/>
    <property type="evidence" value="ECO:0007669"/>
    <property type="project" value="UniProtKB-ARBA"/>
</dbReference>
<accession>A0A7G9GZ32</accession>
<evidence type="ECO:0000313" key="5">
    <source>
        <dbReference type="EMBL" id="QNM16064.1"/>
    </source>
</evidence>
<dbReference type="InterPro" id="IPR050093">
    <property type="entry name" value="ABC_SmlMolc_Importer"/>
</dbReference>
<dbReference type="SUPFAM" id="SSF52540">
    <property type="entry name" value="P-loop containing nucleoside triphosphate hydrolases"/>
    <property type="match status" value="1"/>
</dbReference>
<organism evidence="5 6">
    <name type="scientific">Fusobacterium hominis</name>
    <dbReference type="NCBI Taxonomy" id="2764326"/>
    <lineage>
        <taxon>Bacteria</taxon>
        <taxon>Fusobacteriati</taxon>
        <taxon>Fusobacteriota</taxon>
        <taxon>Fusobacteriia</taxon>
        <taxon>Fusobacteriales</taxon>
        <taxon>Fusobacteriaceae</taxon>
        <taxon>Fusobacterium</taxon>
    </lineage>
</organism>
<name>A0A7G9GZ32_9FUSO</name>
<dbReference type="PANTHER" id="PTHR42781">
    <property type="entry name" value="SPERMIDINE/PUTRESCINE IMPORT ATP-BINDING PROTEIN POTA"/>
    <property type="match status" value="1"/>
</dbReference>
<dbReference type="AlphaFoldDB" id="A0A7G9GZ32"/>
<keyword evidence="2" id="KW-0547">Nucleotide-binding</keyword>
<reference evidence="5 6" key="1">
    <citation type="submission" date="2020-08" db="EMBL/GenBank/DDBJ databases">
        <authorList>
            <person name="Liu C."/>
            <person name="Sun Q."/>
        </authorList>
    </citation>
    <scope>NUCLEOTIDE SEQUENCE [LARGE SCALE GENOMIC DNA]</scope>
    <source>
        <strain evidence="5 6">NSJ-57</strain>
    </source>
</reference>
<dbReference type="Pfam" id="PF00005">
    <property type="entry name" value="ABC_tran"/>
    <property type="match status" value="1"/>
</dbReference>
<keyword evidence="1" id="KW-0813">Transport</keyword>
<dbReference type="InterPro" id="IPR027417">
    <property type="entry name" value="P-loop_NTPase"/>
</dbReference>
<dbReference type="SMART" id="SM00382">
    <property type="entry name" value="AAA"/>
    <property type="match status" value="1"/>
</dbReference>
<dbReference type="RefSeq" id="WP_101473804.1">
    <property type="nucleotide sequence ID" value="NZ_CP060637.1"/>
</dbReference>
<proteinExistence type="predicted"/>